<evidence type="ECO:0000256" key="1">
    <source>
        <dbReference type="ARBA" id="ARBA00022737"/>
    </source>
</evidence>
<feature type="repeat" description="PPR" evidence="2">
    <location>
        <begin position="267"/>
        <end position="301"/>
    </location>
</feature>
<feature type="region of interest" description="Disordered" evidence="3">
    <location>
        <begin position="399"/>
        <end position="421"/>
    </location>
</feature>
<dbReference type="Pfam" id="PF13041">
    <property type="entry name" value="PPR_2"/>
    <property type="match status" value="1"/>
</dbReference>
<dbReference type="OrthoDB" id="185373at2759"/>
<dbReference type="Pfam" id="PF13812">
    <property type="entry name" value="PPR_3"/>
    <property type="match status" value="2"/>
</dbReference>
<dbReference type="Gene3D" id="1.25.40.10">
    <property type="entry name" value="Tetratricopeptide repeat domain"/>
    <property type="match status" value="5"/>
</dbReference>
<dbReference type="EMBL" id="KB007836">
    <property type="protein sequence ID" value="ELR24204.1"/>
    <property type="molecule type" value="Genomic_DNA"/>
</dbReference>
<keyword evidence="5" id="KW-1185">Reference proteome</keyword>
<sequence>MRSARLSQPSVPLCWRGHSFVSRSNSLLVHYRQPLFTAPLPPLVSSARPGLHVGLPVVRRFATRPAKSHPNHGAVKPPSEPSGARVSLPTKENEQMVKKLTNLLRNKNPVTARQFVGFLRKTSDQREPTILSDKVVSLLPQLTFEDERTRAKERYEQQAKELKKDSRQGSNAAAKKPAVPKRKESAEEREYKARELLIKEDEDERRKFTIILASLGKMRKIEGMLYVYNMLKSRERQEDERIRQALDEAASRKEKAPVMEDSRWKVDVYMYNLVLDALAKAGYLGKMEEILQDMAQSRVDKDRVTYSVLYGAYSSRGDDTRADQVWQEMKDRGVEMDLAGYNGLMNTFARRDDVDRVLETYKQMQTAGIQPDQGTFSILLECCARDALEFRTRTSAAAAAATETEKAGDEEGEAVKTGEEEDDDGLYAMDEKERVRILQSKRRRMEAVMRAMKKAKVRLDNILVNSIIRCYASLGEVEEMFSVVRFLVEEENIKLAEDNYSLMVYCAGREKAIDVGRLTKVLEEMKWSNVQPTAKTINAAIHSFAFAGPQQLEAFILPPSAPTTNEAGAAAGDDGKNESEAEKAKKRKADGAKEKKEEQQVSLWQLIKKYGVVVTDDILFDLLKVYATNEAAPVAPAGADVVGIVEGARRQLDRARLAKLLHKMKEEGFGSSLTVFNSLMRFHAAYGENRVREVTVLYSQMKKRQVRPNLQTYLVMVDTILSTERKVQPEQRPASSGKASGEEKEREKERAELSYLLFSEMQSEGVQPNLKLFNSLIELSGFEELRRRASVVDSTTHNVDGDRSAALGEEEFRQKVLSILTEMRRLGIRPNTKTLKCISSACAVAGAGEALGPAIFDELPRLFA</sequence>
<feature type="compositionally biased region" description="Basic and acidic residues" evidence="3">
    <location>
        <begin position="403"/>
        <end position="418"/>
    </location>
</feature>
<dbReference type="PANTHER" id="PTHR47447:SF17">
    <property type="entry name" value="OS12G0638900 PROTEIN"/>
    <property type="match status" value="1"/>
</dbReference>
<feature type="compositionally biased region" description="Basic and acidic residues" evidence="3">
    <location>
        <begin position="149"/>
        <end position="167"/>
    </location>
</feature>
<dbReference type="STRING" id="1257118.L8HFB7"/>
<feature type="region of interest" description="Disordered" evidence="3">
    <location>
        <begin position="149"/>
        <end position="187"/>
    </location>
</feature>
<organism evidence="4 5">
    <name type="scientific">Acanthamoeba castellanii (strain ATCC 30010 / Neff)</name>
    <dbReference type="NCBI Taxonomy" id="1257118"/>
    <lineage>
        <taxon>Eukaryota</taxon>
        <taxon>Amoebozoa</taxon>
        <taxon>Discosea</taxon>
        <taxon>Longamoebia</taxon>
        <taxon>Centramoebida</taxon>
        <taxon>Acanthamoebidae</taxon>
        <taxon>Acanthamoeba</taxon>
    </lineage>
</organism>
<accession>L8HFB7</accession>
<evidence type="ECO:0000256" key="3">
    <source>
        <dbReference type="SAM" id="MobiDB-lite"/>
    </source>
</evidence>
<reference evidence="4 5" key="1">
    <citation type="journal article" date="2013" name="Genome Biol.">
        <title>Genome of Acanthamoeba castellanii highlights extensive lateral gene transfer and early evolution of tyrosine kinase signaling.</title>
        <authorList>
            <person name="Clarke M."/>
            <person name="Lohan A.J."/>
            <person name="Liu B."/>
            <person name="Lagkouvardos I."/>
            <person name="Roy S."/>
            <person name="Zafar N."/>
            <person name="Bertelli C."/>
            <person name="Schilde C."/>
            <person name="Kianianmomeni A."/>
            <person name="Burglin T.R."/>
            <person name="Frech C."/>
            <person name="Turcotte B."/>
            <person name="Kopec K.O."/>
            <person name="Synnott J.M."/>
            <person name="Choo C."/>
            <person name="Paponov I."/>
            <person name="Finkler A."/>
            <person name="Soon Heng Tan C."/>
            <person name="Hutchins A.P."/>
            <person name="Weinmeier T."/>
            <person name="Rattei T."/>
            <person name="Chu J.S."/>
            <person name="Gimenez G."/>
            <person name="Irimia M."/>
            <person name="Rigden D.J."/>
            <person name="Fitzpatrick D.A."/>
            <person name="Lorenzo-Morales J."/>
            <person name="Bateman A."/>
            <person name="Chiu C.H."/>
            <person name="Tang P."/>
            <person name="Hegemann P."/>
            <person name="Fromm H."/>
            <person name="Raoult D."/>
            <person name="Greub G."/>
            <person name="Miranda-Saavedra D."/>
            <person name="Chen N."/>
            <person name="Nash P."/>
            <person name="Ginger M.L."/>
            <person name="Horn M."/>
            <person name="Schaap P."/>
            <person name="Caler L."/>
            <person name="Loftus B."/>
        </authorList>
    </citation>
    <scope>NUCLEOTIDE SEQUENCE [LARGE SCALE GENOMIC DNA]</scope>
    <source>
        <strain evidence="4 5">Neff</strain>
    </source>
</reference>
<protein>
    <submittedName>
        <fullName evidence="4">Pentatricopeptide repeat domain/PPR repeatcontaining protein</fullName>
    </submittedName>
</protein>
<feature type="repeat" description="PPR" evidence="2">
    <location>
        <begin position="337"/>
        <end position="371"/>
    </location>
</feature>
<dbReference type="KEGG" id="acan:ACA1_376790"/>
<dbReference type="NCBIfam" id="TIGR00756">
    <property type="entry name" value="PPR"/>
    <property type="match status" value="3"/>
</dbReference>
<feature type="repeat" description="PPR" evidence="2">
    <location>
        <begin position="302"/>
        <end position="336"/>
    </location>
</feature>
<evidence type="ECO:0000313" key="4">
    <source>
        <dbReference type="EMBL" id="ELR24204.1"/>
    </source>
</evidence>
<dbReference type="AlphaFoldDB" id="L8HFB7"/>
<dbReference type="RefSeq" id="XP_004353732.1">
    <property type="nucleotide sequence ID" value="XM_004353680.1"/>
</dbReference>
<dbReference type="GeneID" id="14925215"/>
<proteinExistence type="predicted"/>
<gene>
    <name evidence="4" type="ORF">ACA1_376790</name>
</gene>
<keyword evidence="1" id="KW-0677">Repeat</keyword>
<evidence type="ECO:0000256" key="2">
    <source>
        <dbReference type="PROSITE-ProRule" id="PRU00708"/>
    </source>
</evidence>
<name>L8HFB7_ACACF</name>
<dbReference type="Proteomes" id="UP000011083">
    <property type="component" value="Unassembled WGS sequence"/>
</dbReference>
<dbReference type="PROSITE" id="PS51375">
    <property type="entry name" value="PPR"/>
    <property type="match status" value="3"/>
</dbReference>
<dbReference type="InterPro" id="IPR002885">
    <property type="entry name" value="PPR_rpt"/>
</dbReference>
<feature type="region of interest" description="Disordered" evidence="3">
    <location>
        <begin position="726"/>
        <end position="746"/>
    </location>
</feature>
<feature type="region of interest" description="Disordered" evidence="3">
    <location>
        <begin position="563"/>
        <end position="594"/>
    </location>
</feature>
<feature type="region of interest" description="Disordered" evidence="3">
    <location>
        <begin position="65"/>
        <end position="90"/>
    </location>
</feature>
<dbReference type="PANTHER" id="PTHR47447">
    <property type="entry name" value="OS03G0856100 PROTEIN"/>
    <property type="match status" value="1"/>
</dbReference>
<feature type="compositionally biased region" description="Basic and acidic residues" evidence="3">
    <location>
        <begin position="573"/>
        <end position="594"/>
    </location>
</feature>
<dbReference type="Pfam" id="PF01535">
    <property type="entry name" value="PPR"/>
    <property type="match status" value="1"/>
</dbReference>
<evidence type="ECO:0000313" key="5">
    <source>
        <dbReference type="Proteomes" id="UP000011083"/>
    </source>
</evidence>
<dbReference type="VEuPathDB" id="AmoebaDB:ACA1_376790"/>
<dbReference type="InterPro" id="IPR011990">
    <property type="entry name" value="TPR-like_helical_dom_sf"/>
</dbReference>